<dbReference type="AlphaFoldDB" id="W6TZW3"/>
<gene>
    <name evidence="1" type="ORF">EGR_10844</name>
</gene>
<evidence type="ECO:0000313" key="2">
    <source>
        <dbReference type="Proteomes" id="UP000019149"/>
    </source>
</evidence>
<dbReference type="RefSeq" id="XP_024345489.1">
    <property type="nucleotide sequence ID" value="XM_024500093.1"/>
</dbReference>
<organism evidence="1 2">
    <name type="scientific">Echinococcus granulosus</name>
    <name type="common">Hydatid tapeworm</name>
    <dbReference type="NCBI Taxonomy" id="6210"/>
    <lineage>
        <taxon>Eukaryota</taxon>
        <taxon>Metazoa</taxon>
        <taxon>Spiralia</taxon>
        <taxon>Lophotrochozoa</taxon>
        <taxon>Platyhelminthes</taxon>
        <taxon>Cestoda</taxon>
        <taxon>Eucestoda</taxon>
        <taxon>Cyclophyllidea</taxon>
        <taxon>Taeniidae</taxon>
        <taxon>Echinococcus</taxon>
        <taxon>Echinococcus granulosus group</taxon>
    </lineage>
</organism>
<keyword evidence="2" id="KW-1185">Reference proteome</keyword>
<reference evidence="1 2" key="1">
    <citation type="journal article" date="2013" name="Nat. Genet.">
        <title>The genome of the hydatid tapeworm Echinococcus granulosus.</title>
        <authorList>
            <person name="Zheng H."/>
            <person name="Zhang W."/>
            <person name="Zhang L."/>
            <person name="Zhang Z."/>
            <person name="Li J."/>
            <person name="Lu G."/>
            <person name="Zhu Y."/>
            <person name="Wang Y."/>
            <person name="Huang Y."/>
            <person name="Liu J."/>
            <person name="Kang H."/>
            <person name="Chen J."/>
            <person name="Wang L."/>
            <person name="Chen A."/>
            <person name="Yu S."/>
            <person name="Gao Z."/>
            <person name="Jin L."/>
            <person name="Gu W."/>
            <person name="Wang Z."/>
            <person name="Zhao L."/>
            <person name="Shi B."/>
            <person name="Wen H."/>
            <person name="Lin R."/>
            <person name="Jones M.K."/>
            <person name="Brejova B."/>
            <person name="Vinar T."/>
            <person name="Zhao G."/>
            <person name="McManus D.P."/>
            <person name="Chen Z."/>
            <person name="Zhou Y."/>
            <person name="Wang S."/>
        </authorList>
    </citation>
    <scope>NUCLEOTIDE SEQUENCE [LARGE SCALE GENOMIC DNA]</scope>
</reference>
<accession>W6TZW3</accession>
<dbReference type="EMBL" id="APAU02000282">
    <property type="protein sequence ID" value="EUB54293.1"/>
    <property type="molecule type" value="Genomic_DNA"/>
</dbReference>
<dbReference type="KEGG" id="egl:EGR_10844"/>
<name>W6TZW3_ECHGR</name>
<proteinExistence type="predicted"/>
<dbReference type="CTD" id="36346559"/>
<protein>
    <submittedName>
        <fullName evidence="1">Uncharacterized protein</fullName>
    </submittedName>
</protein>
<comment type="caution">
    <text evidence="1">The sequence shown here is derived from an EMBL/GenBank/DDBJ whole genome shotgun (WGS) entry which is preliminary data.</text>
</comment>
<evidence type="ECO:0000313" key="1">
    <source>
        <dbReference type="EMBL" id="EUB54293.1"/>
    </source>
</evidence>
<dbReference type="GeneID" id="36346559"/>
<dbReference type="Proteomes" id="UP000019149">
    <property type="component" value="Unassembled WGS sequence"/>
</dbReference>
<sequence length="71" mass="8477">MDSIKNYIKRLSRNSWKKTLQQLRHKRYNNNSRIETHFYLGTEQGNNIAQFQTLCSSDISRSLLDTSQKRN</sequence>